<dbReference type="HOGENOM" id="CLU_058015_1_0_5"/>
<keyword evidence="6" id="KW-1185">Reference proteome</keyword>
<proteinExistence type="inferred from homology"/>
<dbReference type="InterPro" id="IPR029063">
    <property type="entry name" value="SAM-dependent_MTases_sf"/>
</dbReference>
<feature type="domain" description="RNA-binding S4" evidence="4">
    <location>
        <begin position="5"/>
        <end position="70"/>
    </location>
</feature>
<dbReference type="AlphaFoldDB" id="A0A067WHH0"/>
<dbReference type="InterPro" id="IPR036986">
    <property type="entry name" value="S4_RNA-bd_sf"/>
</dbReference>
<accession>A0A067WHH0</accession>
<dbReference type="PATRIC" id="fig|1134510.3.peg.748"/>
<dbReference type="PIRSF" id="PIRSF005578">
    <property type="entry name" value="TlyA"/>
    <property type="match status" value="1"/>
</dbReference>
<dbReference type="GO" id="GO:0008168">
    <property type="term" value="F:methyltransferase activity"/>
    <property type="evidence" value="ECO:0007669"/>
    <property type="project" value="InterPro"/>
</dbReference>
<dbReference type="PANTHER" id="PTHR32319">
    <property type="entry name" value="BACTERIAL HEMOLYSIN-LIKE PROTEIN"/>
    <property type="match status" value="1"/>
</dbReference>
<dbReference type="SUPFAM" id="SSF53335">
    <property type="entry name" value="S-adenosyl-L-methionine-dependent methyltransferases"/>
    <property type="match status" value="1"/>
</dbReference>
<comment type="caution">
    <text evidence="5">The sequence shown here is derived from an EMBL/GenBank/DDBJ whole genome shotgun (WGS) entry which is preliminary data.</text>
</comment>
<dbReference type="Pfam" id="PF01728">
    <property type="entry name" value="FtsJ"/>
    <property type="match status" value="1"/>
</dbReference>
<protein>
    <submittedName>
        <fullName evidence="5">Hemolysin TlyA family protein</fullName>
    </submittedName>
</protein>
<dbReference type="InterPro" id="IPR004538">
    <property type="entry name" value="Hemolysin_A/TlyA"/>
</dbReference>
<dbReference type="OrthoDB" id="9784736at2"/>
<dbReference type="STRING" id="1134510.O9A_00642"/>
<name>A0A067WHH0_9HYPH</name>
<reference evidence="5 6" key="1">
    <citation type="submission" date="2012-04" db="EMBL/GenBank/DDBJ databases">
        <title>The Genome Sequence of Bartonella koehlerae C-29.</title>
        <authorList>
            <consortium name="The Broad Institute Genome Sequencing Platform"/>
            <consortium name="The Broad Institute Genome Sequencing Center for Infectious Disease"/>
            <person name="Feldgarden M."/>
            <person name="Kirby J."/>
            <person name="Kosoy M."/>
            <person name="Birtles R."/>
            <person name="Probert W.S."/>
            <person name="Chiaraviglio L."/>
            <person name="Walker B."/>
            <person name="Young S.K."/>
            <person name="Zeng Q."/>
            <person name="Gargeya S."/>
            <person name="Fitzgerald M."/>
            <person name="Haas B."/>
            <person name="Abouelleil A."/>
            <person name="Alvarado L."/>
            <person name="Arachchi H.M."/>
            <person name="Berlin A.M."/>
            <person name="Chapman S.B."/>
            <person name="Goldberg J."/>
            <person name="Griggs A."/>
            <person name="Gujja S."/>
            <person name="Hansen M."/>
            <person name="Howarth C."/>
            <person name="Imamovic A."/>
            <person name="Larimer J."/>
            <person name="McCowen C."/>
            <person name="Montmayeur A."/>
            <person name="Murphy C."/>
            <person name="Neiman D."/>
            <person name="Pearson M."/>
            <person name="Priest M."/>
            <person name="Roberts A."/>
            <person name="Saif S."/>
            <person name="Shea T."/>
            <person name="Sisk P."/>
            <person name="Sykes S."/>
            <person name="Wortman J."/>
            <person name="Nusbaum C."/>
            <person name="Birren B."/>
        </authorList>
    </citation>
    <scope>NUCLEOTIDE SEQUENCE [LARGE SCALE GENOMIC DNA]</scope>
    <source>
        <strain evidence="5 6">C-29</strain>
    </source>
</reference>
<dbReference type="InterPro" id="IPR002877">
    <property type="entry name" value="RNA_MeTrfase_FtsJ_dom"/>
</dbReference>
<dbReference type="GO" id="GO:0003723">
    <property type="term" value="F:RNA binding"/>
    <property type="evidence" value="ECO:0007669"/>
    <property type="project" value="UniProtKB-KW"/>
</dbReference>
<sequence>MAIRKRLDILLVEKNFFITRSRARDAIVRQAIKVNGEIILKAGKIISDDAEIVVCDPAQNYVSRAALKLICALDAFPIVTDKVTAIDIGTSTGGFTQVLLERGAEHIIAVDVGHNQLDARLFGNSAITLLEGLNVRDLKQEHLGGREIDLIVSDVSFISLKLALPPVLSLAKQGAQAVLLVKPQFEIGREFLGKGGILRDLSKAKQTAKRLFDWLNTQKGWIAKGLLLSPITGSDGNLEYLLFGEKKGEQ</sequence>
<dbReference type="SMART" id="SM00363">
    <property type="entry name" value="S4"/>
    <property type="match status" value="1"/>
</dbReference>
<comment type="similarity">
    <text evidence="2">Belongs to the TlyA family.</text>
</comment>
<dbReference type="Proteomes" id="UP000027015">
    <property type="component" value="Unassembled WGS sequence"/>
</dbReference>
<keyword evidence="1 3" id="KW-0694">RNA-binding</keyword>
<dbReference type="InterPro" id="IPR002942">
    <property type="entry name" value="S4_RNA-bd"/>
</dbReference>
<evidence type="ECO:0000256" key="2">
    <source>
        <dbReference type="ARBA" id="ARBA00029460"/>
    </source>
</evidence>
<evidence type="ECO:0000313" key="5">
    <source>
        <dbReference type="EMBL" id="KEC55362.1"/>
    </source>
</evidence>
<dbReference type="Gene3D" id="3.10.290.10">
    <property type="entry name" value="RNA-binding S4 domain"/>
    <property type="match status" value="1"/>
</dbReference>
<evidence type="ECO:0000259" key="4">
    <source>
        <dbReference type="SMART" id="SM00363"/>
    </source>
</evidence>
<dbReference type="EMBL" id="AHPL01000007">
    <property type="protein sequence ID" value="KEC55362.1"/>
    <property type="molecule type" value="Genomic_DNA"/>
</dbReference>
<dbReference type="Pfam" id="PF01479">
    <property type="entry name" value="S4"/>
    <property type="match status" value="1"/>
</dbReference>
<evidence type="ECO:0000256" key="3">
    <source>
        <dbReference type="PROSITE-ProRule" id="PRU00182"/>
    </source>
</evidence>
<dbReference type="Gene3D" id="3.40.50.150">
    <property type="entry name" value="Vaccinia Virus protein VP39"/>
    <property type="match status" value="1"/>
</dbReference>
<dbReference type="eggNOG" id="COG1189">
    <property type="taxonomic scope" value="Bacteria"/>
</dbReference>
<dbReference type="CDD" id="cd00165">
    <property type="entry name" value="S4"/>
    <property type="match status" value="1"/>
</dbReference>
<dbReference type="CDD" id="cd02440">
    <property type="entry name" value="AdoMet_MTases"/>
    <property type="match status" value="1"/>
</dbReference>
<evidence type="ECO:0000313" key="6">
    <source>
        <dbReference type="Proteomes" id="UP000027015"/>
    </source>
</evidence>
<dbReference type="PANTHER" id="PTHR32319:SF0">
    <property type="entry name" value="BACTERIAL HEMOLYSIN-LIKE PROTEIN"/>
    <property type="match status" value="1"/>
</dbReference>
<dbReference type="InterPro" id="IPR047048">
    <property type="entry name" value="TlyA"/>
</dbReference>
<dbReference type="SUPFAM" id="SSF55174">
    <property type="entry name" value="Alpha-L RNA-binding motif"/>
    <property type="match status" value="1"/>
</dbReference>
<dbReference type="PROSITE" id="PS50889">
    <property type="entry name" value="S4"/>
    <property type="match status" value="1"/>
</dbReference>
<dbReference type="GO" id="GO:0032259">
    <property type="term" value="P:methylation"/>
    <property type="evidence" value="ECO:0007669"/>
    <property type="project" value="InterPro"/>
</dbReference>
<evidence type="ECO:0000256" key="1">
    <source>
        <dbReference type="ARBA" id="ARBA00022884"/>
    </source>
</evidence>
<dbReference type="RefSeq" id="WP_034458711.1">
    <property type="nucleotide sequence ID" value="NZ_CADEAH010000001.1"/>
</dbReference>
<organism evidence="5 6">
    <name type="scientific">Bartonella koehlerae C-29</name>
    <dbReference type="NCBI Taxonomy" id="1134510"/>
    <lineage>
        <taxon>Bacteria</taxon>
        <taxon>Pseudomonadati</taxon>
        <taxon>Pseudomonadota</taxon>
        <taxon>Alphaproteobacteria</taxon>
        <taxon>Hyphomicrobiales</taxon>
        <taxon>Bartonellaceae</taxon>
        <taxon>Bartonella</taxon>
    </lineage>
</organism>
<gene>
    <name evidence="5" type="ORF">O9A_00642</name>
</gene>